<sequence>MNRDERENYGQEDQGFQSNERRYEGQEVENLSADHSITSNAEPDYGNDLNIEKLDNENLGNNEFNTPELDIEQLDEELSNEEDSNELGGENFDNEGLDGIDDDDEINTDRPL</sequence>
<keyword evidence="4" id="KW-1185">Reference proteome</keyword>
<evidence type="ECO:0000313" key="3">
    <source>
        <dbReference type="EMBL" id="TEB42342.1"/>
    </source>
</evidence>
<dbReference type="Proteomes" id="UP000298340">
    <property type="component" value="Unassembled WGS sequence"/>
</dbReference>
<protein>
    <submittedName>
        <fullName evidence="3">Uncharacterized protein</fullName>
    </submittedName>
</protein>
<reference evidence="2" key="3">
    <citation type="submission" date="2019-03" db="EMBL/GenBank/DDBJ databases">
        <authorList>
            <person name="Whitman W."/>
            <person name="Huntemann M."/>
            <person name="Clum A."/>
            <person name="Pillay M."/>
            <person name="Palaniappan K."/>
            <person name="Varghese N."/>
            <person name="Mikhailova N."/>
            <person name="Stamatis D."/>
            <person name="Reddy T."/>
            <person name="Daum C."/>
            <person name="Shapiro N."/>
            <person name="Ivanova N."/>
            <person name="Kyrpides N."/>
            <person name="Woyke T."/>
        </authorList>
    </citation>
    <scope>NUCLEOTIDE SEQUENCE</scope>
    <source>
        <strain evidence="2">P5626</strain>
    </source>
</reference>
<evidence type="ECO:0000313" key="2">
    <source>
        <dbReference type="EMBL" id="TCN53107.1"/>
    </source>
</evidence>
<dbReference type="OrthoDB" id="1377265at2"/>
<evidence type="ECO:0000313" key="4">
    <source>
        <dbReference type="Proteomes" id="UP000295270"/>
    </source>
</evidence>
<dbReference type="EMBL" id="QWDN01000009">
    <property type="protein sequence ID" value="TEB42342.1"/>
    <property type="molecule type" value="Genomic_DNA"/>
</dbReference>
<reference evidence="3 5" key="2">
    <citation type="journal article" date="2018" name="Syst. Appl. Microbiol.">
        <title>Flavobacterium circumlabens sp. nov. and Flavobacterium cupreum sp. nov., two psychrotrophic species isolated from Antarctic environmental samples.</title>
        <authorList>
            <person name="Kralova S."/>
            <person name="Busse H.J."/>
            <person name="Svec P."/>
            <person name="Maslanova I."/>
            <person name="Stankova E."/>
            <person name="Bartak M."/>
            <person name="Sedlacek I."/>
        </authorList>
    </citation>
    <scope>NUCLEOTIDE SEQUENCE [LARGE SCALE GENOMIC DNA]</scope>
    <source>
        <strain evidence="3 5">CCM 8828</strain>
    </source>
</reference>
<gene>
    <name evidence="3" type="ORF">D0809_20820</name>
    <name evidence="2" type="ORF">EV142_10990</name>
</gene>
<evidence type="ECO:0000256" key="1">
    <source>
        <dbReference type="SAM" id="MobiDB-lite"/>
    </source>
</evidence>
<feature type="compositionally biased region" description="Acidic residues" evidence="1">
    <location>
        <begin position="92"/>
        <end position="106"/>
    </location>
</feature>
<reference evidence="2 4" key="1">
    <citation type="journal article" date="2015" name="Stand. Genomic Sci.">
        <title>Genomic Encyclopedia of Bacterial and Archaeal Type Strains, Phase III: the genomes of soil and plant-associated and newly described type strains.</title>
        <authorList>
            <person name="Whitman W.B."/>
            <person name="Woyke T."/>
            <person name="Klenk H.P."/>
            <person name="Zhou Y."/>
            <person name="Lilburn T.G."/>
            <person name="Beck B.J."/>
            <person name="De Vos P."/>
            <person name="Vandamme P."/>
            <person name="Eisen J.A."/>
            <person name="Garrity G."/>
            <person name="Hugenholtz P."/>
            <person name="Kyrpides N.C."/>
        </authorList>
    </citation>
    <scope>NUCLEOTIDE SEQUENCE [LARGE SCALE GENOMIC DNA]</scope>
    <source>
        <strain evidence="2 4">P5626</strain>
    </source>
</reference>
<dbReference type="RefSeq" id="WP_132037514.1">
    <property type="nucleotide sequence ID" value="NZ_JBDSHJ010000041.1"/>
</dbReference>
<feature type="compositionally biased region" description="Acidic residues" evidence="1">
    <location>
        <begin position="69"/>
        <end position="85"/>
    </location>
</feature>
<organism evidence="3 5">
    <name type="scientific">Flavobacterium circumlabens</name>
    <dbReference type="NCBI Taxonomy" id="2133765"/>
    <lineage>
        <taxon>Bacteria</taxon>
        <taxon>Pseudomonadati</taxon>
        <taxon>Bacteroidota</taxon>
        <taxon>Flavobacteriia</taxon>
        <taxon>Flavobacteriales</taxon>
        <taxon>Flavobacteriaceae</taxon>
        <taxon>Flavobacterium</taxon>
    </lineage>
</organism>
<dbReference type="AlphaFoldDB" id="A0A4Y7U999"/>
<comment type="caution">
    <text evidence="3">The sequence shown here is derived from an EMBL/GenBank/DDBJ whole genome shotgun (WGS) entry which is preliminary data.</text>
</comment>
<dbReference type="Proteomes" id="UP000295270">
    <property type="component" value="Unassembled WGS sequence"/>
</dbReference>
<proteinExistence type="predicted"/>
<evidence type="ECO:0000313" key="5">
    <source>
        <dbReference type="Proteomes" id="UP000298340"/>
    </source>
</evidence>
<feature type="region of interest" description="Disordered" evidence="1">
    <location>
        <begin position="1"/>
        <end position="112"/>
    </location>
</feature>
<dbReference type="EMBL" id="SLWA01000009">
    <property type="protein sequence ID" value="TCN53107.1"/>
    <property type="molecule type" value="Genomic_DNA"/>
</dbReference>
<name>A0A4Y7U999_9FLAO</name>
<accession>A0A4Y7U999</accession>